<evidence type="ECO:0000313" key="1">
    <source>
        <dbReference type="EMBL" id="MBW90609.1"/>
    </source>
</evidence>
<dbReference type="EMBL" id="GGEC01010126">
    <property type="protein sequence ID" value="MBW90609.1"/>
    <property type="molecule type" value="Transcribed_RNA"/>
</dbReference>
<organism evidence="1">
    <name type="scientific">Rhizophora mucronata</name>
    <name type="common">Asiatic mangrove</name>
    <dbReference type="NCBI Taxonomy" id="61149"/>
    <lineage>
        <taxon>Eukaryota</taxon>
        <taxon>Viridiplantae</taxon>
        <taxon>Streptophyta</taxon>
        <taxon>Embryophyta</taxon>
        <taxon>Tracheophyta</taxon>
        <taxon>Spermatophyta</taxon>
        <taxon>Magnoliopsida</taxon>
        <taxon>eudicotyledons</taxon>
        <taxon>Gunneridae</taxon>
        <taxon>Pentapetalae</taxon>
        <taxon>rosids</taxon>
        <taxon>fabids</taxon>
        <taxon>Malpighiales</taxon>
        <taxon>Rhizophoraceae</taxon>
        <taxon>Rhizophora</taxon>
    </lineage>
</organism>
<proteinExistence type="predicted"/>
<protein>
    <submittedName>
        <fullName evidence="1">Uncharacterized protein</fullName>
    </submittedName>
</protein>
<accession>A0A2P2JAX4</accession>
<dbReference type="AlphaFoldDB" id="A0A2P2JAX4"/>
<sequence length="29" mass="3588">MILVEAFLLQRLWPDKNLKVECQTKRRMK</sequence>
<reference evidence="1" key="1">
    <citation type="submission" date="2018-02" db="EMBL/GenBank/DDBJ databases">
        <title>Rhizophora mucronata_Transcriptome.</title>
        <authorList>
            <person name="Meera S.P."/>
            <person name="Sreeshan A."/>
            <person name="Augustine A."/>
        </authorList>
    </citation>
    <scope>NUCLEOTIDE SEQUENCE</scope>
    <source>
        <tissue evidence="1">Leaf</tissue>
    </source>
</reference>
<name>A0A2P2JAX4_RHIMU</name>